<comment type="caution">
    <text evidence="2">The sequence shown here is derived from an EMBL/GenBank/DDBJ whole genome shotgun (WGS) entry which is preliminary data.</text>
</comment>
<feature type="region of interest" description="Disordered" evidence="1">
    <location>
        <begin position="21"/>
        <end position="41"/>
    </location>
</feature>
<sequence>YDIFFGSTSSLLANGRVLNHTKSPAGQMSGKAVGPSEGKASDGLPSYSLCVGVEKTRVNQERLDSKVKRVQNTTFVIQDGTKSHE</sequence>
<organism evidence="2 3">
    <name type="scientific">Diploptera punctata</name>
    <name type="common">Pacific beetle cockroach</name>
    <dbReference type="NCBI Taxonomy" id="6984"/>
    <lineage>
        <taxon>Eukaryota</taxon>
        <taxon>Metazoa</taxon>
        <taxon>Ecdysozoa</taxon>
        <taxon>Arthropoda</taxon>
        <taxon>Hexapoda</taxon>
        <taxon>Insecta</taxon>
        <taxon>Pterygota</taxon>
        <taxon>Neoptera</taxon>
        <taxon>Polyneoptera</taxon>
        <taxon>Dictyoptera</taxon>
        <taxon>Blattodea</taxon>
        <taxon>Blaberoidea</taxon>
        <taxon>Blaberidae</taxon>
        <taxon>Diplopterinae</taxon>
        <taxon>Diploptera</taxon>
    </lineage>
</organism>
<reference evidence="2" key="2">
    <citation type="submission" date="2023-05" db="EMBL/GenBank/DDBJ databases">
        <authorList>
            <person name="Fouks B."/>
        </authorList>
    </citation>
    <scope>NUCLEOTIDE SEQUENCE</scope>
    <source>
        <strain evidence="2">Stay&amp;Tobe</strain>
        <tissue evidence="2">Testes</tissue>
    </source>
</reference>
<reference evidence="2" key="1">
    <citation type="journal article" date="2023" name="IScience">
        <title>Live-bearing cockroach genome reveals convergent evolutionary mechanisms linked to viviparity in insects and beyond.</title>
        <authorList>
            <person name="Fouks B."/>
            <person name="Harrison M.C."/>
            <person name="Mikhailova A.A."/>
            <person name="Marchal E."/>
            <person name="English S."/>
            <person name="Carruthers M."/>
            <person name="Jennings E.C."/>
            <person name="Chiamaka E.L."/>
            <person name="Frigard R.A."/>
            <person name="Pippel M."/>
            <person name="Attardo G.M."/>
            <person name="Benoit J.B."/>
            <person name="Bornberg-Bauer E."/>
            <person name="Tobe S.S."/>
        </authorList>
    </citation>
    <scope>NUCLEOTIDE SEQUENCE</scope>
    <source>
        <strain evidence="2">Stay&amp;Tobe</strain>
    </source>
</reference>
<dbReference type="Proteomes" id="UP001233999">
    <property type="component" value="Unassembled WGS sequence"/>
</dbReference>
<evidence type="ECO:0000313" key="3">
    <source>
        <dbReference type="Proteomes" id="UP001233999"/>
    </source>
</evidence>
<protein>
    <submittedName>
        <fullName evidence="2">Uncharacterized protein</fullName>
    </submittedName>
</protein>
<accession>A0AAD7Z5T6</accession>
<name>A0AAD7Z5T6_DIPPU</name>
<dbReference type="EMBL" id="JASPKZ010010652">
    <property type="protein sequence ID" value="KAJ9574187.1"/>
    <property type="molecule type" value="Genomic_DNA"/>
</dbReference>
<dbReference type="AlphaFoldDB" id="A0AAD7Z5T6"/>
<proteinExistence type="predicted"/>
<feature type="non-terminal residue" evidence="2">
    <location>
        <position position="1"/>
    </location>
</feature>
<keyword evidence="3" id="KW-1185">Reference proteome</keyword>
<feature type="non-terminal residue" evidence="2">
    <location>
        <position position="85"/>
    </location>
</feature>
<evidence type="ECO:0000256" key="1">
    <source>
        <dbReference type="SAM" id="MobiDB-lite"/>
    </source>
</evidence>
<evidence type="ECO:0000313" key="2">
    <source>
        <dbReference type="EMBL" id="KAJ9574187.1"/>
    </source>
</evidence>
<gene>
    <name evidence="2" type="ORF">L9F63_008443</name>
</gene>